<feature type="signal peptide" evidence="1">
    <location>
        <begin position="1"/>
        <end position="20"/>
    </location>
</feature>
<dbReference type="OrthoDB" id="6388697at2"/>
<dbReference type="EMBL" id="CP039852">
    <property type="protein sequence ID" value="QCZ92000.1"/>
    <property type="molecule type" value="Genomic_DNA"/>
</dbReference>
<evidence type="ECO:0000256" key="1">
    <source>
        <dbReference type="SAM" id="SignalP"/>
    </source>
</evidence>
<accession>A0A5B7Y9A2</accession>
<evidence type="ECO:0000313" key="3">
    <source>
        <dbReference type="Proteomes" id="UP000304912"/>
    </source>
</evidence>
<evidence type="ECO:0000313" key="2">
    <source>
        <dbReference type="EMBL" id="QCZ92000.1"/>
    </source>
</evidence>
<proteinExistence type="predicted"/>
<dbReference type="RefSeq" id="WP_139754764.1">
    <property type="nucleotide sequence ID" value="NZ_CP039852.1"/>
</dbReference>
<dbReference type="Proteomes" id="UP000304912">
    <property type="component" value="Chromosome"/>
</dbReference>
<dbReference type="KEGG" id="salk:FBQ74_00245"/>
<sequence>MKKSLVSLLIGASLAFSATAQDQAGGNTSGDSAENGIATSTIATGVVAAGIAAAVISNNRGSSNVDEVVDPSPTCNGDDEINSDGFCVGTTNTVTSLTGTATTMTAVTFTYEPSL</sequence>
<feature type="chain" id="PRO_5022814296" description="Secreted protein" evidence="1">
    <location>
        <begin position="21"/>
        <end position="115"/>
    </location>
</feature>
<evidence type="ECO:0008006" key="4">
    <source>
        <dbReference type="Google" id="ProtNLM"/>
    </source>
</evidence>
<keyword evidence="3" id="KW-1185">Reference proteome</keyword>
<dbReference type="AlphaFoldDB" id="A0A5B7Y9A2"/>
<name>A0A5B7Y9A2_9ALTE</name>
<organism evidence="2 3">
    <name type="scientific">Salinimonas iocasae</name>
    <dbReference type="NCBI Taxonomy" id="2572577"/>
    <lineage>
        <taxon>Bacteria</taxon>
        <taxon>Pseudomonadati</taxon>
        <taxon>Pseudomonadota</taxon>
        <taxon>Gammaproteobacteria</taxon>
        <taxon>Alteromonadales</taxon>
        <taxon>Alteromonadaceae</taxon>
        <taxon>Alteromonas/Salinimonas group</taxon>
        <taxon>Salinimonas</taxon>
    </lineage>
</organism>
<keyword evidence="1" id="KW-0732">Signal</keyword>
<reference evidence="2 3" key="1">
    <citation type="submission" date="2019-04" db="EMBL/GenBank/DDBJ databases">
        <title>Salinimonas iocasae sp. nov., a halophilic bacterium isolated from the outer tube casing of tubeworms in Okinawa Trough.</title>
        <authorList>
            <person name="Zhang H."/>
            <person name="Wang H."/>
            <person name="Li C."/>
        </authorList>
    </citation>
    <scope>NUCLEOTIDE SEQUENCE [LARGE SCALE GENOMIC DNA]</scope>
    <source>
        <strain evidence="2 3">KX18D6</strain>
    </source>
</reference>
<gene>
    <name evidence="2" type="ORF">FBQ74_00245</name>
</gene>
<protein>
    <recommendedName>
        <fullName evidence="4">Secreted protein</fullName>
    </recommendedName>
</protein>